<evidence type="ECO:0000313" key="2">
    <source>
        <dbReference type="EnsemblMetazoa" id="tetur25g01040.1"/>
    </source>
</evidence>
<evidence type="ECO:0000256" key="1">
    <source>
        <dbReference type="SAM" id="Phobius"/>
    </source>
</evidence>
<name>T1KX41_TETUR</name>
<organism evidence="2 3">
    <name type="scientific">Tetranychus urticae</name>
    <name type="common">Two-spotted spider mite</name>
    <dbReference type="NCBI Taxonomy" id="32264"/>
    <lineage>
        <taxon>Eukaryota</taxon>
        <taxon>Metazoa</taxon>
        <taxon>Ecdysozoa</taxon>
        <taxon>Arthropoda</taxon>
        <taxon>Chelicerata</taxon>
        <taxon>Arachnida</taxon>
        <taxon>Acari</taxon>
        <taxon>Acariformes</taxon>
        <taxon>Trombidiformes</taxon>
        <taxon>Prostigmata</taxon>
        <taxon>Eleutherengona</taxon>
        <taxon>Raphignathae</taxon>
        <taxon>Tetranychoidea</taxon>
        <taxon>Tetranychidae</taxon>
        <taxon>Tetranychus</taxon>
    </lineage>
</organism>
<proteinExistence type="predicted"/>
<sequence length="76" mass="8915">MIVFQVILEDMVFMVVLEPLVMVLMVWLTIINNIMAMDMSHMTTKLVQALTPQHKIQVEQHLSKSTLLLNHFYLFI</sequence>
<keyword evidence="1" id="KW-0472">Membrane</keyword>
<accession>T1KX41</accession>
<reference evidence="2" key="2">
    <citation type="submission" date="2015-06" db="UniProtKB">
        <authorList>
            <consortium name="EnsemblMetazoa"/>
        </authorList>
    </citation>
    <scope>IDENTIFICATION</scope>
</reference>
<dbReference type="AlphaFoldDB" id="T1KX41"/>
<protein>
    <submittedName>
        <fullName evidence="2">Uncharacterized protein</fullName>
    </submittedName>
</protein>
<dbReference type="HOGENOM" id="CLU_2657646_0_0_1"/>
<dbReference type="Proteomes" id="UP000015104">
    <property type="component" value="Unassembled WGS sequence"/>
</dbReference>
<evidence type="ECO:0000313" key="3">
    <source>
        <dbReference type="Proteomes" id="UP000015104"/>
    </source>
</evidence>
<keyword evidence="1" id="KW-0812">Transmembrane</keyword>
<reference evidence="3" key="1">
    <citation type="submission" date="2011-08" db="EMBL/GenBank/DDBJ databases">
        <authorList>
            <person name="Rombauts S."/>
        </authorList>
    </citation>
    <scope>NUCLEOTIDE SEQUENCE</scope>
    <source>
        <strain evidence="3">London</strain>
    </source>
</reference>
<keyword evidence="1" id="KW-1133">Transmembrane helix</keyword>
<dbReference type="EnsemblMetazoa" id="tetur25g01040.1">
    <property type="protein sequence ID" value="tetur25g01040.1"/>
    <property type="gene ID" value="tetur25g01040"/>
</dbReference>
<dbReference type="EMBL" id="CAEY01000676">
    <property type="status" value="NOT_ANNOTATED_CDS"/>
    <property type="molecule type" value="Genomic_DNA"/>
</dbReference>
<feature type="transmembrane region" description="Helical" evidence="1">
    <location>
        <begin position="12"/>
        <end position="35"/>
    </location>
</feature>
<keyword evidence="3" id="KW-1185">Reference proteome</keyword>